<gene>
    <name evidence="1" type="ORF">Tco_0951921</name>
</gene>
<reference evidence="1" key="1">
    <citation type="journal article" date="2022" name="Int. J. Mol. Sci.">
        <title>Draft Genome of Tanacetum Coccineum: Genomic Comparison of Closely Related Tanacetum-Family Plants.</title>
        <authorList>
            <person name="Yamashiro T."/>
            <person name="Shiraishi A."/>
            <person name="Nakayama K."/>
            <person name="Satake H."/>
        </authorList>
    </citation>
    <scope>NUCLEOTIDE SEQUENCE</scope>
</reference>
<dbReference type="EMBL" id="BQNB010015708">
    <property type="protein sequence ID" value="GJT43206.1"/>
    <property type="molecule type" value="Genomic_DNA"/>
</dbReference>
<protein>
    <submittedName>
        <fullName evidence="1">Uncharacterized protein</fullName>
    </submittedName>
</protein>
<name>A0ABQ5DVI8_9ASTR</name>
<keyword evidence="2" id="KW-1185">Reference proteome</keyword>
<evidence type="ECO:0000313" key="1">
    <source>
        <dbReference type="EMBL" id="GJT43206.1"/>
    </source>
</evidence>
<comment type="caution">
    <text evidence="1">The sequence shown here is derived from an EMBL/GenBank/DDBJ whole genome shotgun (WGS) entry which is preliminary data.</text>
</comment>
<reference evidence="1" key="2">
    <citation type="submission" date="2022-01" db="EMBL/GenBank/DDBJ databases">
        <authorList>
            <person name="Yamashiro T."/>
            <person name="Shiraishi A."/>
            <person name="Satake H."/>
            <person name="Nakayama K."/>
        </authorList>
    </citation>
    <scope>NUCLEOTIDE SEQUENCE</scope>
</reference>
<proteinExistence type="predicted"/>
<accession>A0ABQ5DVI8</accession>
<dbReference type="Proteomes" id="UP001151760">
    <property type="component" value="Unassembled WGS sequence"/>
</dbReference>
<organism evidence="1 2">
    <name type="scientific">Tanacetum coccineum</name>
    <dbReference type="NCBI Taxonomy" id="301880"/>
    <lineage>
        <taxon>Eukaryota</taxon>
        <taxon>Viridiplantae</taxon>
        <taxon>Streptophyta</taxon>
        <taxon>Embryophyta</taxon>
        <taxon>Tracheophyta</taxon>
        <taxon>Spermatophyta</taxon>
        <taxon>Magnoliopsida</taxon>
        <taxon>eudicotyledons</taxon>
        <taxon>Gunneridae</taxon>
        <taxon>Pentapetalae</taxon>
        <taxon>asterids</taxon>
        <taxon>campanulids</taxon>
        <taxon>Asterales</taxon>
        <taxon>Asteraceae</taxon>
        <taxon>Asteroideae</taxon>
        <taxon>Anthemideae</taxon>
        <taxon>Anthemidinae</taxon>
        <taxon>Tanacetum</taxon>
    </lineage>
</organism>
<sequence length="84" mass="9289">MLPLELLWRRGDEVGEGDVEWRDEVGLGGAWRWGGCWRLWWFRLAAAGSGGDEMGDEGKMVGRGCGGSGDGDDGGGRWCPLWWF</sequence>
<evidence type="ECO:0000313" key="2">
    <source>
        <dbReference type="Proteomes" id="UP001151760"/>
    </source>
</evidence>